<dbReference type="Gene3D" id="3.30.230.130">
    <property type="entry name" value="Cullin, Chain C, Domain 2"/>
    <property type="match status" value="1"/>
</dbReference>
<evidence type="ECO:0000256" key="1">
    <source>
        <dbReference type="PROSITE-ProRule" id="PRU00330"/>
    </source>
</evidence>
<name>A0ABR2GXR0_9EUKA</name>
<dbReference type="EMBL" id="JAPFFF010000054">
    <property type="protein sequence ID" value="KAK8838714.1"/>
    <property type="molecule type" value="Genomic_DNA"/>
</dbReference>
<accession>A0ABR2GXR0</accession>
<dbReference type="Proteomes" id="UP001470230">
    <property type="component" value="Unassembled WGS sequence"/>
</dbReference>
<protein>
    <recommendedName>
        <fullName evidence="2">Cullin family profile domain-containing protein</fullName>
    </recommendedName>
</protein>
<evidence type="ECO:0000313" key="4">
    <source>
        <dbReference type="Proteomes" id="UP001470230"/>
    </source>
</evidence>
<dbReference type="PROSITE" id="PS50069">
    <property type="entry name" value="CULLIN_2"/>
    <property type="match status" value="1"/>
</dbReference>
<dbReference type="InterPro" id="IPR036317">
    <property type="entry name" value="Cullin_homology_sf"/>
</dbReference>
<evidence type="ECO:0000259" key="2">
    <source>
        <dbReference type="PROSITE" id="PS50069"/>
    </source>
</evidence>
<organism evidence="3 4">
    <name type="scientific">Tritrichomonas musculus</name>
    <dbReference type="NCBI Taxonomy" id="1915356"/>
    <lineage>
        <taxon>Eukaryota</taxon>
        <taxon>Metamonada</taxon>
        <taxon>Parabasalia</taxon>
        <taxon>Tritrichomonadida</taxon>
        <taxon>Tritrichomonadidae</taxon>
        <taxon>Tritrichomonas</taxon>
    </lineage>
</organism>
<comment type="similarity">
    <text evidence="1">Belongs to the cullin family.</text>
</comment>
<evidence type="ECO:0000313" key="3">
    <source>
        <dbReference type="EMBL" id="KAK8838714.1"/>
    </source>
</evidence>
<comment type="caution">
    <text evidence="3">The sequence shown here is derived from an EMBL/GenBank/DDBJ whole genome shotgun (WGS) entry which is preliminary data.</text>
</comment>
<proteinExistence type="inferred from homology"/>
<feature type="domain" description="Cullin family profile" evidence="2">
    <location>
        <begin position="89"/>
        <end position="320"/>
    </location>
</feature>
<dbReference type="SUPFAM" id="SSF75632">
    <property type="entry name" value="Cullin homology domain"/>
    <property type="match status" value="1"/>
</dbReference>
<dbReference type="InterPro" id="IPR016158">
    <property type="entry name" value="Cullin_homology"/>
</dbReference>
<reference evidence="3 4" key="1">
    <citation type="submission" date="2024-04" db="EMBL/GenBank/DDBJ databases">
        <title>Tritrichomonas musculus Genome.</title>
        <authorList>
            <person name="Alves-Ferreira E."/>
            <person name="Grigg M."/>
            <person name="Lorenzi H."/>
            <person name="Galac M."/>
        </authorList>
    </citation>
    <scope>NUCLEOTIDE SEQUENCE [LARGE SCALE GENOMIC DNA]</scope>
    <source>
        <strain evidence="3 4">EAF2021</strain>
    </source>
</reference>
<keyword evidence="4" id="KW-1185">Reference proteome</keyword>
<sequence>MGSDPGSAYTSIVDLYTPCAEYIKEKMLTLVPTFANLSTTSDISNGIFDLIELAESYAKVYLLIFEGVSDAEAKLEEEMSIVWNDQALKIHHNFNKFLDTQIKNYFRLVTERGVKLYDCERFPKTMAKFKNLIINVRMFEEIYLENMLNRFFNYGIMIYNIEKPLIIEFRKPDCTSFLSDANELINEMIISQRIESSFRDRNRIINSYIFQRKDFTRKSKDPTYLPESINQYNQEFKRFYQKLYPSENIRLLNDYSQIVLAIPLPNRMNGTTEVTITTTLSIAHLIELIAKSPQSYNNLTQGENGELTRRRLNKLVDSRLFVRRTVNDDQIISVDMEYCRQRTIRRKIKIAEPRS</sequence>
<gene>
    <name evidence="3" type="ORF">M9Y10_032753</name>
</gene>